<protein>
    <submittedName>
        <fullName evidence="3">Uncharacterized protein</fullName>
    </submittedName>
</protein>
<evidence type="ECO:0000313" key="3">
    <source>
        <dbReference type="EMBL" id="SDK02155.1"/>
    </source>
</evidence>
<evidence type="ECO:0000313" key="4">
    <source>
        <dbReference type="Proteomes" id="UP000199155"/>
    </source>
</evidence>
<name>A0A1G8YIX9_9ACTN</name>
<dbReference type="STRING" id="417292.SAMN05421806_10465"/>
<keyword evidence="4" id="KW-1185">Reference proteome</keyword>
<feature type="region of interest" description="Disordered" evidence="1">
    <location>
        <begin position="325"/>
        <end position="353"/>
    </location>
</feature>
<feature type="transmembrane region" description="Helical" evidence="2">
    <location>
        <begin position="195"/>
        <end position="217"/>
    </location>
</feature>
<keyword evidence="2" id="KW-0812">Transmembrane</keyword>
<dbReference type="RefSeq" id="WP_245769290.1">
    <property type="nucleotide sequence ID" value="NZ_FNFF01000004.1"/>
</dbReference>
<evidence type="ECO:0000256" key="2">
    <source>
        <dbReference type="SAM" id="Phobius"/>
    </source>
</evidence>
<dbReference type="Proteomes" id="UP000199155">
    <property type="component" value="Unassembled WGS sequence"/>
</dbReference>
<feature type="region of interest" description="Disordered" evidence="1">
    <location>
        <begin position="625"/>
        <end position="646"/>
    </location>
</feature>
<keyword evidence="2" id="KW-0472">Membrane</keyword>
<dbReference type="AlphaFoldDB" id="A0A1G8YIX9"/>
<gene>
    <name evidence="3" type="ORF">SAMN05421806_10465</name>
</gene>
<accession>A0A1G8YIX9</accession>
<proteinExistence type="predicted"/>
<feature type="compositionally biased region" description="Polar residues" evidence="1">
    <location>
        <begin position="625"/>
        <end position="639"/>
    </location>
</feature>
<feature type="region of interest" description="Disordered" evidence="1">
    <location>
        <begin position="48"/>
        <end position="67"/>
    </location>
</feature>
<sequence>MSLRPWWSLSPDDASDNGHHPSQAKPAPEPAIPVDVLTAKPLSLNGSSVRRDVYAQRGPLPDGNPTSRRIASVVHARVDRIGQLKDRIGQWHDRTMGRKPRAVRVLSPLQGDSLARWIQNEILTAPKRPVPSFGFSFVPALVHSVAAERVRHVRVCALAGATALVAVRHPWGAGTLAATMLLFQLLLAEGRLKRLARWGTGSLIAAALLAAGALLAWQQLKPHLPLIQRALSDAPSAAFWLSALLSAVYACDRWLALGYVASLSADRKPSAQMRPRLAPGAARRVAACAAAETWQAIPYRREHRVDRFVGASRGAHRNVVRIQLSPAGDHTAADTPADQEGTPGLAERTSKGEQTVMRKFEADHLLDYVRDELKKLRGHLVESHALPHCDVFEVFAVPDSEWKKLPQAKGTESEPGTHAGWPEAREMMDESCRPPSGHFRRRYLAAQVVDWDGDIVVTVFAHAALEGQTLTFVTRPHALAPLREELRVEAAHGAELVWKIVQTPLQAVGDVAVLARDVYRRTGRGLGILHAKKAKEAVVHTAAGIFDPRKAPDDKAVSLRERCSDNGIDDMHQHEDATRHISILQSSMFASASSFLADQGVETGDFRKQASQFIFVSGDNNQVNTGNLGGAMQQSNQSGKEADSKG</sequence>
<feature type="transmembrane region" description="Helical" evidence="2">
    <location>
        <begin position="171"/>
        <end position="188"/>
    </location>
</feature>
<dbReference type="EMBL" id="FNFF01000004">
    <property type="protein sequence ID" value="SDK02155.1"/>
    <property type="molecule type" value="Genomic_DNA"/>
</dbReference>
<reference evidence="3 4" key="1">
    <citation type="submission" date="2016-10" db="EMBL/GenBank/DDBJ databases">
        <authorList>
            <person name="de Groot N.N."/>
        </authorList>
    </citation>
    <scope>NUCLEOTIDE SEQUENCE [LARGE SCALE GENOMIC DNA]</scope>
    <source>
        <strain evidence="3 4">CGMCC 4.5727</strain>
    </source>
</reference>
<organism evidence="3 4">
    <name type="scientific">Streptomyces indicus</name>
    <dbReference type="NCBI Taxonomy" id="417292"/>
    <lineage>
        <taxon>Bacteria</taxon>
        <taxon>Bacillati</taxon>
        <taxon>Actinomycetota</taxon>
        <taxon>Actinomycetes</taxon>
        <taxon>Kitasatosporales</taxon>
        <taxon>Streptomycetaceae</taxon>
        <taxon>Streptomyces</taxon>
    </lineage>
</organism>
<feature type="region of interest" description="Disordered" evidence="1">
    <location>
        <begin position="1"/>
        <end position="30"/>
    </location>
</feature>
<keyword evidence="2" id="KW-1133">Transmembrane helix</keyword>
<evidence type="ECO:0000256" key="1">
    <source>
        <dbReference type="SAM" id="MobiDB-lite"/>
    </source>
</evidence>